<sequence length="27" mass="3210">MIKVNNYITYINSYYAISLGIIIIRFI</sequence>
<keyword evidence="1" id="KW-0812">Transmembrane</keyword>
<dbReference type="Proteomes" id="UP000008553">
    <property type="component" value="Unassembled WGS sequence"/>
</dbReference>
<evidence type="ECO:0000313" key="3">
    <source>
        <dbReference type="Proteomes" id="UP000008553"/>
    </source>
</evidence>
<feature type="transmembrane region" description="Helical" evidence="1">
    <location>
        <begin position="7"/>
        <end position="26"/>
    </location>
</feature>
<keyword evidence="1" id="KW-1133">Transmembrane helix</keyword>
<gene>
    <name evidence="2" type="ORF">PY05829</name>
</gene>
<organism evidence="2 3">
    <name type="scientific">Plasmodium yoelii yoelii</name>
    <dbReference type="NCBI Taxonomy" id="73239"/>
    <lineage>
        <taxon>Eukaryota</taxon>
        <taxon>Sar</taxon>
        <taxon>Alveolata</taxon>
        <taxon>Apicomplexa</taxon>
        <taxon>Aconoidasida</taxon>
        <taxon>Haemosporida</taxon>
        <taxon>Plasmodiidae</taxon>
        <taxon>Plasmodium</taxon>
        <taxon>Plasmodium (Vinckeia)</taxon>
    </lineage>
</organism>
<dbReference type="EMBL" id="AABL01001904">
    <property type="protein sequence ID" value="EAA17920.1"/>
    <property type="molecule type" value="Genomic_DNA"/>
</dbReference>
<accession>Q7RCF5</accession>
<keyword evidence="1" id="KW-0472">Membrane</keyword>
<evidence type="ECO:0000313" key="2">
    <source>
        <dbReference type="EMBL" id="EAA17920.1"/>
    </source>
</evidence>
<dbReference type="PaxDb" id="73239-Q7RCF5"/>
<dbReference type="InParanoid" id="Q7RCF5"/>
<protein>
    <submittedName>
        <fullName evidence="2">Uncharacterized protein</fullName>
    </submittedName>
</protein>
<proteinExistence type="predicted"/>
<dbReference type="AlphaFoldDB" id="Q7RCF5"/>
<name>Q7RCF5_PLAYO</name>
<evidence type="ECO:0000256" key="1">
    <source>
        <dbReference type="SAM" id="Phobius"/>
    </source>
</evidence>
<reference evidence="2 3" key="1">
    <citation type="journal article" date="2002" name="Nature">
        <title>Genome sequence and comparative analysis of the model rodent malaria parasite Plasmodium yoelii yoelii.</title>
        <authorList>
            <person name="Carlton J.M."/>
            <person name="Angiuoli S.V."/>
            <person name="Suh B.B."/>
            <person name="Kooij T.W."/>
            <person name="Pertea M."/>
            <person name="Silva J.C."/>
            <person name="Ermolaeva M.D."/>
            <person name="Allen J.E."/>
            <person name="Selengut J.D."/>
            <person name="Koo H.L."/>
            <person name="Peterson J.D."/>
            <person name="Pop M."/>
            <person name="Kosack D.S."/>
            <person name="Shumway M.F."/>
            <person name="Bidwell S.L."/>
            <person name="Shallom S.J."/>
            <person name="van Aken S.E."/>
            <person name="Riedmuller S.B."/>
            <person name="Feldblyum T.V."/>
            <person name="Cho J.K."/>
            <person name="Quackenbush J."/>
            <person name="Sedegah M."/>
            <person name="Shoaibi A."/>
            <person name="Cummings L.M."/>
            <person name="Florens L."/>
            <person name="Yates J.R."/>
            <person name="Raine J.D."/>
            <person name="Sinden R.E."/>
            <person name="Harris M.A."/>
            <person name="Cunningham D.A."/>
            <person name="Preiser P.R."/>
            <person name="Bergman L.W."/>
            <person name="Vaidya A.B."/>
            <person name="van Lin L.H."/>
            <person name="Janse C.J."/>
            <person name="Waters A.P."/>
            <person name="Smith H.O."/>
            <person name="White O.R."/>
            <person name="Salzberg S.L."/>
            <person name="Venter J.C."/>
            <person name="Fraser C.M."/>
            <person name="Hoffman S.L."/>
            <person name="Gardner M.J."/>
            <person name="Carucci D.J."/>
        </authorList>
    </citation>
    <scope>NUCLEOTIDE SEQUENCE [LARGE SCALE GENOMIC DNA]</scope>
    <source>
        <strain evidence="2 3">17XNL</strain>
    </source>
</reference>
<comment type="caution">
    <text evidence="2">The sequence shown here is derived from an EMBL/GenBank/DDBJ whole genome shotgun (WGS) entry which is preliminary data.</text>
</comment>
<keyword evidence="3" id="KW-1185">Reference proteome</keyword>